<dbReference type="Proteomes" id="UP000644441">
    <property type="component" value="Unassembled WGS sequence"/>
</dbReference>
<proteinExistence type="predicted"/>
<protein>
    <submittedName>
        <fullName evidence="1">Uncharacterized protein</fullName>
    </submittedName>
</protein>
<sequence length="220" mass="24457">MAFRSSDDLHQTTDGFIQRMRDGASKPEPKVVEKIMTTFIDEALDAFFLQPAAMSGLSGTQKRLVQVASDTISKATRLVIGRSARKMDLEQNKAAAEYMDEIRFPGPDQAYWYVAFPISDPLAAQGRGLADMAEDGTTNAAARDEMVAYLRGVTDEALKWYFNKPIALLGFGPILRKVADVGVDTTRRASYGVINKVIPNLDDEQFLQSAVYYRSMQITR</sequence>
<reference evidence="1 2" key="1">
    <citation type="submission" date="2012-09" db="EMBL/GenBank/DDBJ databases">
        <title>Genome Sequence of alkane-degrading Bacterium Alcanivorax venustensis ISO4.</title>
        <authorList>
            <person name="Lai Q."/>
            <person name="Shao Z."/>
        </authorList>
    </citation>
    <scope>NUCLEOTIDE SEQUENCE [LARGE SCALE GENOMIC DNA]</scope>
    <source>
        <strain evidence="1 2">ISO4</strain>
    </source>
</reference>
<comment type="caution">
    <text evidence="1">The sequence shown here is derived from an EMBL/GenBank/DDBJ whole genome shotgun (WGS) entry which is preliminary data.</text>
</comment>
<keyword evidence="2" id="KW-1185">Reference proteome</keyword>
<name>A0ABS0AFW2_9GAMM</name>
<evidence type="ECO:0000313" key="2">
    <source>
        <dbReference type="Proteomes" id="UP000644441"/>
    </source>
</evidence>
<dbReference type="EMBL" id="ARXR01000006">
    <property type="protein sequence ID" value="MBF5052386.1"/>
    <property type="molecule type" value="Genomic_DNA"/>
</dbReference>
<gene>
    <name evidence="1" type="ORF">ISO4_00988</name>
</gene>
<accession>A0ABS0AFW2</accession>
<evidence type="ECO:0000313" key="1">
    <source>
        <dbReference type="EMBL" id="MBF5052386.1"/>
    </source>
</evidence>
<organism evidence="1 2">
    <name type="scientific">Alloalcanivorax venustensis ISO4</name>
    <dbReference type="NCBI Taxonomy" id="1177184"/>
    <lineage>
        <taxon>Bacteria</taxon>
        <taxon>Pseudomonadati</taxon>
        <taxon>Pseudomonadota</taxon>
        <taxon>Gammaproteobacteria</taxon>
        <taxon>Oceanospirillales</taxon>
        <taxon>Alcanivoracaceae</taxon>
        <taxon>Alloalcanivorax</taxon>
    </lineage>
</organism>